<dbReference type="SUPFAM" id="SSF51735">
    <property type="entry name" value="NAD(P)-binding Rossmann-fold domains"/>
    <property type="match status" value="1"/>
</dbReference>
<evidence type="ECO:0000256" key="2">
    <source>
        <dbReference type="ARBA" id="ARBA00023027"/>
    </source>
</evidence>
<accession>A0AAE0H5W0</accession>
<keyword evidence="1" id="KW-0560">Oxidoreductase</keyword>
<reference evidence="4" key="1">
    <citation type="journal article" date="2023" name="Mol. Phylogenet. Evol.">
        <title>Genome-scale phylogeny and comparative genomics of the fungal order Sordariales.</title>
        <authorList>
            <person name="Hensen N."/>
            <person name="Bonometti L."/>
            <person name="Westerberg I."/>
            <person name="Brannstrom I.O."/>
            <person name="Guillou S."/>
            <person name="Cros-Aarteil S."/>
            <person name="Calhoun S."/>
            <person name="Haridas S."/>
            <person name="Kuo A."/>
            <person name="Mondo S."/>
            <person name="Pangilinan J."/>
            <person name="Riley R."/>
            <person name="LaButti K."/>
            <person name="Andreopoulos B."/>
            <person name="Lipzen A."/>
            <person name="Chen C."/>
            <person name="Yan M."/>
            <person name="Daum C."/>
            <person name="Ng V."/>
            <person name="Clum A."/>
            <person name="Steindorff A."/>
            <person name="Ohm R.A."/>
            <person name="Martin F."/>
            <person name="Silar P."/>
            <person name="Natvig D.O."/>
            <person name="Lalanne C."/>
            <person name="Gautier V."/>
            <person name="Ament-Velasquez S.L."/>
            <person name="Kruys A."/>
            <person name="Hutchinson M.I."/>
            <person name="Powell A.J."/>
            <person name="Barry K."/>
            <person name="Miller A.N."/>
            <person name="Grigoriev I.V."/>
            <person name="Debuchy R."/>
            <person name="Gladieux P."/>
            <person name="Hiltunen Thoren M."/>
            <person name="Johannesson H."/>
        </authorList>
    </citation>
    <scope>NUCLEOTIDE SEQUENCE</scope>
    <source>
        <strain evidence="4">CBS 168.71</strain>
    </source>
</reference>
<sequence>MVGKTDSNNTLKGHKLLIIAPWDAPAGFLEKLSTSFPDLQVVYHVQTWASTPLPPATLPAGIWDDVTALMTYSTLPTPEEAPKLEYVQMLSAGLNHVAHEPMFKDTKVAFCTANGVHGPQISEWIISTYLAFEHRLPTYLDRQKQAHWDNSGMLNIDDSANKTIGILGYGSIGRQTARLARALGMSVHAYTLHPRPTPESRRDHGWAPPGLGDPDGTLPARWFSGAETADLHAFLGSGLDLLVVATPLTGRTKHLLGRGEFEVLGAAAGVGAGKGRTFVSNVARGEVVSTGDLVDALERGLVRGAALDVTDPEPLPDGHVLWGMGNVIVTPHVSGASTRYFERVLAILEVNLGRLGRGEELVNLVDRERGY</sequence>
<proteinExistence type="predicted"/>
<dbReference type="InterPro" id="IPR036291">
    <property type="entry name" value="NAD(P)-bd_dom_sf"/>
</dbReference>
<gene>
    <name evidence="4" type="ORF">B0H64DRAFT_368559</name>
</gene>
<feature type="domain" description="D-isomer specific 2-hydroxyacid dehydrogenase NAD-binding" evidence="3">
    <location>
        <begin position="128"/>
        <end position="198"/>
    </location>
</feature>
<keyword evidence="2" id="KW-0520">NAD</keyword>
<evidence type="ECO:0000313" key="5">
    <source>
        <dbReference type="Proteomes" id="UP001278766"/>
    </source>
</evidence>
<dbReference type="AlphaFoldDB" id="A0AAE0H5W0"/>
<dbReference type="InterPro" id="IPR006140">
    <property type="entry name" value="D-isomer_DH_NAD-bd"/>
</dbReference>
<evidence type="ECO:0000313" key="4">
    <source>
        <dbReference type="EMBL" id="KAK3290512.1"/>
    </source>
</evidence>
<reference evidence="4" key="2">
    <citation type="submission" date="2023-06" db="EMBL/GenBank/DDBJ databases">
        <authorList>
            <consortium name="Lawrence Berkeley National Laboratory"/>
            <person name="Haridas S."/>
            <person name="Hensen N."/>
            <person name="Bonometti L."/>
            <person name="Westerberg I."/>
            <person name="Brannstrom I.O."/>
            <person name="Guillou S."/>
            <person name="Cros-Aarteil S."/>
            <person name="Calhoun S."/>
            <person name="Kuo A."/>
            <person name="Mondo S."/>
            <person name="Pangilinan J."/>
            <person name="Riley R."/>
            <person name="Labutti K."/>
            <person name="Andreopoulos B."/>
            <person name="Lipzen A."/>
            <person name="Chen C."/>
            <person name="Yanf M."/>
            <person name="Daum C."/>
            <person name="Ng V."/>
            <person name="Clum A."/>
            <person name="Steindorff A."/>
            <person name="Ohm R."/>
            <person name="Martin F."/>
            <person name="Silar P."/>
            <person name="Natvig D."/>
            <person name="Lalanne C."/>
            <person name="Gautier V."/>
            <person name="Ament-Velasquez S.L."/>
            <person name="Kruys A."/>
            <person name="Hutchinson M.I."/>
            <person name="Powell A.J."/>
            <person name="Barry K."/>
            <person name="Miller A.N."/>
            <person name="Grigoriev I.V."/>
            <person name="Debuchy R."/>
            <person name="Gladieux P."/>
            <person name="Thoren M.H."/>
            <person name="Johannesson H."/>
        </authorList>
    </citation>
    <scope>NUCLEOTIDE SEQUENCE</scope>
    <source>
        <strain evidence="4">CBS 168.71</strain>
    </source>
</reference>
<dbReference type="PANTHER" id="PTHR43333">
    <property type="entry name" value="2-HACID_DH_C DOMAIN-CONTAINING PROTEIN"/>
    <property type="match status" value="1"/>
</dbReference>
<organism evidence="4 5">
    <name type="scientific">Chaetomium fimeti</name>
    <dbReference type="NCBI Taxonomy" id="1854472"/>
    <lineage>
        <taxon>Eukaryota</taxon>
        <taxon>Fungi</taxon>
        <taxon>Dikarya</taxon>
        <taxon>Ascomycota</taxon>
        <taxon>Pezizomycotina</taxon>
        <taxon>Sordariomycetes</taxon>
        <taxon>Sordariomycetidae</taxon>
        <taxon>Sordariales</taxon>
        <taxon>Chaetomiaceae</taxon>
        <taxon>Chaetomium</taxon>
    </lineage>
</organism>
<dbReference type="CDD" id="cd12163">
    <property type="entry name" value="2-Hacid_dh_5"/>
    <property type="match status" value="1"/>
</dbReference>
<dbReference type="InterPro" id="IPR029752">
    <property type="entry name" value="D-isomer_DH_CS1"/>
</dbReference>
<dbReference type="Gene3D" id="3.40.50.720">
    <property type="entry name" value="NAD(P)-binding Rossmann-like Domain"/>
    <property type="match status" value="2"/>
</dbReference>
<evidence type="ECO:0000256" key="1">
    <source>
        <dbReference type="ARBA" id="ARBA00023002"/>
    </source>
</evidence>
<protein>
    <recommendedName>
        <fullName evidence="3">D-isomer specific 2-hydroxyacid dehydrogenase NAD-binding domain-containing protein</fullName>
    </recommendedName>
</protein>
<comment type="caution">
    <text evidence="4">The sequence shown here is derived from an EMBL/GenBank/DDBJ whole genome shotgun (WGS) entry which is preliminary data.</text>
</comment>
<dbReference type="PROSITE" id="PS00065">
    <property type="entry name" value="D_2_HYDROXYACID_DH_1"/>
    <property type="match status" value="1"/>
</dbReference>
<dbReference type="PANTHER" id="PTHR43333:SF1">
    <property type="entry name" value="D-ISOMER SPECIFIC 2-HYDROXYACID DEHYDROGENASE NAD-BINDING DOMAIN-CONTAINING PROTEIN"/>
    <property type="match status" value="1"/>
</dbReference>
<evidence type="ECO:0000259" key="3">
    <source>
        <dbReference type="Pfam" id="PF02826"/>
    </source>
</evidence>
<dbReference type="Proteomes" id="UP001278766">
    <property type="component" value="Unassembled WGS sequence"/>
</dbReference>
<name>A0AAE0H5W0_9PEZI</name>
<dbReference type="EMBL" id="JAUEPN010000013">
    <property type="protein sequence ID" value="KAK3290512.1"/>
    <property type="molecule type" value="Genomic_DNA"/>
</dbReference>
<dbReference type="GO" id="GO:0051287">
    <property type="term" value="F:NAD binding"/>
    <property type="evidence" value="ECO:0007669"/>
    <property type="project" value="InterPro"/>
</dbReference>
<dbReference type="SUPFAM" id="SSF52283">
    <property type="entry name" value="Formate/glycerate dehydrogenase catalytic domain-like"/>
    <property type="match status" value="1"/>
</dbReference>
<dbReference type="GeneID" id="87838930"/>
<dbReference type="Pfam" id="PF02826">
    <property type="entry name" value="2-Hacid_dh_C"/>
    <property type="match status" value="2"/>
</dbReference>
<dbReference type="RefSeq" id="XP_062654026.1">
    <property type="nucleotide sequence ID" value="XM_062801982.1"/>
</dbReference>
<dbReference type="GO" id="GO:0016491">
    <property type="term" value="F:oxidoreductase activity"/>
    <property type="evidence" value="ECO:0007669"/>
    <property type="project" value="UniProtKB-KW"/>
</dbReference>
<feature type="domain" description="D-isomer specific 2-hydroxyacid dehydrogenase NAD-binding" evidence="3">
    <location>
        <begin position="226"/>
        <end position="334"/>
    </location>
</feature>
<keyword evidence="5" id="KW-1185">Reference proteome</keyword>